<feature type="transmembrane region" description="Helical" evidence="1">
    <location>
        <begin position="12"/>
        <end position="35"/>
    </location>
</feature>
<evidence type="ECO:0000313" key="2">
    <source>
        <dbReference type="EMBL" id="MBM7584178.1"/>
    </source>
</evidence>
<dbReference type="InterPro" id="IPR011737">
    <property type="entry name" value="CHP02206_TP0381"/>
</dbReference>
<dbReference type="Pfam" id="PF14808">
    <property type="entry name" value="TMEM164"/>
    <property type="match status" value="1"/>
</dbReference>
<name>A0ABS2N8J1_9BACI</name>
<dbReference type="RefSeq" id="WP_205168362.1">
    <property type="nucleotide sequence ID" value="NZ_JAFBDZ010000001.1"/>
</dbReference>
<dbReference type="EMBL" id="JAFBDZ010000001">
    <property type="protein sequence ID" value="MBM7584178.1"/>
    <property type="molecule type" value="Genomic_DNA"/>
</dbReference>
<dbReference type="NCBIfam" id="TIGR02206">
    <property type="entry name" value="intg_mem_TP0381"/>
    <property type="match status" value="1"/>
</dbReference>
<organism evidence="2 3">
    <name type="scientific">Rossellomorea pakistanensis</name>
    <dbReference type="NCBI Taxonomy" id="992288"/>
    <lineage>
        <taxon>Bacteria</taxon>
        <taxon>Bacillati</taxon>
        <taxon>Bacillota</taxon>
        <taxon>Bacilli</taxon>
        <taxon>Bacillales</taxon>
        <taxon>Bacillaceae</taxon>
        <taxon>Rossellomorea</taxon>
    </lineage>
</organism>
<evidence type="ECO:0000256" key="1">
    <source>
        <dbReference type="SAM" id="Phobius"/>
    </source>
</evidence>
<comment type="caution">
    <text evidence="2">The sequence shown here is derived from an EMBL/GenBank/DDBJ whole genome shotgun (WGS) entry which is preliminary data.</text>
</comment>
<dbReference type="Proteomes" id="UP001646157">
    <property type="component" value="Unassembled WGS sequence"/>
</dbReference>
<keyword evidence="1" id="KW-1133">Transmembrane helix</keyword>
<feature type="transmembrane region" description="Helical" evidence="1">
    <location>
        <begin position="102"/>
        <end position="119"/>
    </location>
</feature>
<evidence type="ECO:0000313" key="3">
    <source>
        <dbReference type="Proteomes" id="UP001646157"/>
    </source>
</evidence>
<feature type="transmembrane region" description="Helical" evidence="1">
    <location>
        <begin position="162"/>
        <end position="182"/>
    </location>
</feature>
<feature type="transmembrane region" description="Helical" evidence="1">
    <location>
        <begin position="206"/>
        <end position="226"/>
    </location>
</feature>
<feature type="transmembrane region" description="Helical" evidence="1">
    <location>
        <begin position="78"/>
        <end position="95"/>
    </location>
</feature>
<reference evidence="2 3" key="1">
    <citation type="submission" date="2021-01" db="EMBL/GenBank/DDBJ databases">
        <title>Genomic Encyclopedia of Type Strains, Phase IV (KMG-IV): sequencing the most valuable type-strain genomes for metagenomic binning, comparative biology and taxonomic classification.</title>
        <authorList>
            <person name="Goeker M."/>
        </authorList>
    </citation>
    <scope>NUCLEOTIDE SEQUENCE [LARGE SCALE GENOMIC DNA]</scope>
    <source>
        <strain evidence="2 3">DSM 24834</strain>
    </source>
</reference>
<gene>
    <name evidence="2" type="ORF">JOC86_000715</name>
</gene>
<keyword evidence="1" id="KW-0812">Transmembrane</keyword>
<proteinExistence type="predicted"/>
<protein>
    <submittedName>
        <fullName evidence="2">Integral membrane protein (TIGR02206 family)</fullName>
    </submittedName>
</protein>
<accession>A0ABS2N8J1</accession>
<feature type="transmembrane region" description="Helical" evidence="1">
    <location>
        <begin position="47"/>
        <end position="72"/>
    </location>
</feature>
<keyword evidence="3" id="KW-1185">Reference proteome</keyword>
<sequence>MFHPDQLMTFTLYSYSHIAALMVFLMVLLIMICSFQKWKNQRGEKIIGWLLFSLLAGSEIFYQIWAISYGVWDSRETLPLHLCSFSTFFGIYLYFKKNNILFYFYFYIGFIPPILALITPDLLFEFPHFRYFKFFIQHMAIPLMAVFLLITRKYTLSFKSIIYGVITLNLMIFPIGLINRWIGSNYFFLAGPPKGDTVLTFFGKGIVYYINLEFAAFLLFFISFLCSKWIIKFQSMLEQGVNVRTYKEYDR</sequence>
<keyword evidence="1" id="KW-0472">Membrane</keyword>
<feature type="transmembrane region" description="Helical" evidence="1">
    <location>
        <begin position="131"/>
        <end position="150"/>
    </location>
</feature>